<dbReference type="Proteomes" id="UP000215914">
    <property type="component" value="Unassembled WGS sequence"/>
</dbReference>
<protein>
    <submittedName>
        <fullName evidence="1">Uncharacterized protein</fullName>
    </submittedName>
</protein>
<accession>A0A9K3EKW7</accession>
<gene>
    <name evidence="1" type="ORF">HanXRQr2_Chr13g0592671</name>
</gene>
<organism evidence="1 2">
    <name type="scientific">Helianthus annuus</name>
    <name type="common">Common sunflower</name>
    <dbReference type="NCBI Taxonomy" id="4232"/>
    <lineage>
        <taxon>Eukaryota</taxon>
        <taxon>Viridiplantae</taxon>
        <taxon>Streptophyta</taxon>
        <taxon>Embryophyta</taxon>
        <taxon>Tracheophyta</taxon>
        <taxon>Spermatophyta</taxon>
        <taxon>Magnoliopsida</taxon>
        <taxon>eudicotyledons</taxon>
        <taxon>Gunneridae</taxon>
        <taxon>Pentapetalae</taxon>
        <taxon>asterids</taxon>
        <taxon>campanulids</taxon>
        <taxon>Asterales</taxon>
        <taxon>Asteraceae</taxon>
        <taxon>Asteroideae</taxon>
        <taxon>Heliantheae alliance</taxon>
        <taxon>Heliantheae</taxon>
        <taxon>Helianthus</taxon>
    </lineage>
</organism>
<dbReference type="Gramene" id="mRNA:HanXRQr2_Chr13g0592671">
    <property type="protein sequence ID" value="mRNA:HanXRQr2_Chr13g0592671"/>
    <property type="gene ID" value="HanXRQr2_Chr13g0592671"/>
</dbReference>
<dbReference type="AlphaFoldDB" id="A0A9K3EKW7"/>
<proteinExistence type="predicted"/>
<dbReference type="EMBL" id="MNCJ02000328">
    <property type="protein sequence ID" value="KAF5773794.1"/>
    <property type="molecule type" value="Genomic_DNA"/>
</dbReference>
<reference evidence="1" key="1">
    <citation type="journal article" date="2017" name="Nature">
        <title>The sunflower genome provides insights into oil metabolism, flowering and Asterid evolution.</title>
        <authorList>
            <person name="Badouin H."/>
            <person name="Gouzy J."/>
            <person name="Grassa C.J."/>
            <person name="Murat F."/>
            <person name="Staton S.E."/>
            <person name="Cottret L."/>
            <person name="Lelandais-Briere C."/>
            <person name="Owens G.L."/>
            <person name="Carrere S."/>
            <person name="Mayjonade B."/>
            <person name="Legrand L."/>
            <person name="Gill N."/>
            <person name="Kane N.C."/>
            <person name="Bowers J.E."/>
            <person name="Hubner S."/>
            <person name="Bellec A."/>
            <person name="Berard A."/>
            <person name="Berges H."/>
            <person name="Blanchet N."/>
            <person name="Boniface M.C."/>
            <person name="Brunel D."/>
            <person name="Catrice O."/>
            <person name="Chaidir N."/>
            <person name="Claudel C."/>
            <person name="Donnadieu C."/>
            <person name="Faraut T."/>
            <person name="Fievet G."/>
            <person name="Helmstetter N."/>
            <person name="King M."/>
            <person name="Knapp S.J."/>
            <person name="Lai Z."/>
            <person name="Le Paslier M.C."/>
            <person name="Lippi Y."/>
            <person name="Lorenzon L."/>
            <person name="Mandel J.R."/>
            <person name="Marage G."/>
            <person name="Marchand G."/>
            <person name="Marquand E."/>
            <person name="Bret-Mestries E."/>
            <person name="Morien E."/>
            <person name="Nambeesan S."/>
            <person name="Nguyen T."/>
            <person name="Pegot-Espagnet P."/>
            <person name="Pouilly N."/>
            <person name="Raftis F."/>
            <person name="Sallet E."/>
            <person name="Schiex T."/>
            <person name="Thomas J."/>
            <person name="Vandecasteele C."/>
            <person name="Vares D."/>
            <person name="Vear F."/>
            <person name="Vautrin S."/>
            <person name="Crespi M."/>
            <person name="Mangin B."/>
            <person name="Burke J.M."/>
            <person name="Salse J."/>
            <person name="Munos S."/>
            <person name="Vincourt P."/>
            <person name="Rieseberg L.H."/>
            <person name="Langlade N.B."/>
        </authorList>
    </citation>
    <scope>NUCLEOTIDE SEQUENCE</scope>
    <source>
        <tissue evidence="1">Leaves</tissue>
    </source>
</reference>
<sequence length="92" mass="11109">MRRFFHGSIRICSRRVCCPFGQIRFILIVKELIVMVIKSCRKIRILHKRLHSRPRKESAIWRFYAPGQIPDKFITFHVELMQLTIKDIKGWI</sequence>
<reference evidence="1" key="2">
    <citation type="submission" date="2020-06" db="EMBL/GenBank/DDBJ databases">
        <title>Helianthus annuus Genome sequencing and assembly Release 2.</title>
        <authorList>
            <person name="Gouzy J."/>
            <person name="Langlade N."/>
            <person name="Munos S."/>
        </authorList>
    </citation>
    <scope>NUCLEOTIDE SEQUENCE</scope>
    <source>
        <tissue evidence="1">Leaves</tissue>
    </source>
</reference>
<keyword evidence="2" id="KW-1185">Reference proteome</keyword>
<evidence type="ECO:0000313" key="2">
    <source>
        <dbReference type="Proteomes" id="UP000215914"/>
    </source>
</evidence>
<comment type="caution">
    <text evidence="1">The sequence shown here is derived from an EMBL/GenBank/DDBJ whole genome shotgun (WGS) entry which is preliminary data.</text>
</comment>
<evidence type="ECO:0000313" key="1">
    <source>
        <dbReference type="EMBL" id="KAF5773794.1"/>
    </source>
</evidence>
<name>A0A9K3EKW7_HELAN</name>